<dbReference type="EMBL" id="CP036278">
    <property type="protein sequence ID" value="QDU56440.1"/>
    <property type="molecule type" value="Genomic_DNA"/>
</dbReference>
<accession>A0A518ANZ2</accession>
<evidence type="ECO:0000313" key="2">
    <source>
        <dbReference type="Proteomes" id="UP000315750"/>
    </source>
</evidence>
<reference evidence="1 2" key="1">
    <citation type="submission" date="2019-02" db="EMBL/GenBank/DDBJ databases">
        <title>Deep-cultivation of Planctomycetes and their phenomic and genomic characterization uncovers novel biology.</title>
        <authorList>
            <person name="Wiegand S."/>
            <person name="Jogler M."/>
            <person name="Boedeker C."/>
            <person name="Pinto D."/>
            <person name="Vollmers J."/>
            <person name="Rivas-Marin E."/>
            <person name="Kohn T."/>
            <person name="Peeters S.H."/>
            <person name="Heuer A."/>
            <person name="Rast P."/>
            <person name="Oberbeckmann S."/>
            <person name="Bunk B."/>
            <person name="Jeske O."/>
            <person name="Meyerdierks A."/>
            <person name="Storesund J.E."/>
            <person name="Kallscheuer N."/>
            <person name="Luecker S."/>
            <person name="Lage O.M."/>
            <person name="Pohl T."/>
            <person name="Merkel B.J."/>
            <person name="Hornburger P."/>
            <person name="Mueller R.-W."/>
            <person name="Bruemmer F."/>
            <person name="Labrenz M."/>
            <person name="Spormann A.M."/>
            <person name="Op den Camp H."/>
            <person name="Overmann J."/>
            <person name="Amann R."/>
            <person name="Jetten M.S.M."/>
            <person name="Mascher T."/>
            <person name="Medema M.H."/>
            <person name="Devos D.P."/>
            <person name="Kaster A.-K."/>
            <person name="Ovreas L."/>
            <person name="Rohde M."/>
            <person name="Galperin M.Y."/>
            <person name="Jogler C."/>
        </authorList>
    </citation>
    <scope>NUCLEOTIDE SEQUENCE [LARGE SCALE GENOMIC DNA]</scope>
    <source>
        <strain evidence="1 2">Pan181</strain>
    </source>
</reference>
<dbReference type="KEGG" id="amuc:Pan181_26490"/>
<evidence type="ECO:0000313" key="1">
    <source>
        <dbReference type="EMBL" id="QDU56440.1"/>
    </source>
</evidence>
<keyword evidence="2" id="KW-1185">Reference proteome</keyword>
<proteinExistence type="predicted"/>
<dbReference type="AlphaFoldDB" id="A0A518ANZ2"/>
<organism evidence="1 2">
    <name type="scientific">Aeoliella mucimassa</name>
    <dbReference type="NCBI Taxonomy" id="2527972"/>
    <lineage>
        <taxon>Bacteria</taxon>
        <taxon>Pseudomonadati</taxon>
        <taxon>Planctomycetota</taxon>
        <taxon>Planctomycetia</taxon>
        <taxon>Pirellulales</taxon>
        <taxon>Lacipirellulaceae</taxon>
        <taxon>Aeoliella</taxon>
    </lineage>
</organism>
<gene>
    <name evidence="1" type="ORF">Pan181_26490</name>
</gene>
<dbReference type="Proteomes" id="UP000315750">
    <property type="component" value="Chromosome"/>
</dbReference>
<name>A0A518ANZ2_9BACT</name>
<protein>
    <submittedName>
        <fullName evidence="1">Uncharacterized protein</fullName>
    </submittedName>
</protein>
<sequence>MQYDTDKVDEAVLGLLLLGTSGRQRLARTAGSQCDDADLHRAGLVARTGCV</sequence>